<organism evidence="2 3">
    <name type="scientific">Neocallimastix californiae</name>
    <dbReference type="NCBI Taxonomy" id="1754190"/>
    <lineage>
        <taxon>Eukaryota</taxon>
        <taxon>Fungi</taxon>
        <taxon>Fungi incertae sedis</taxon>
        <taxon>Chytridiomycota</taxon>
        <taxon>Chytridiomycota incertae sedis</taxon>
        <taxon>Neocallimastigomycetes</taxon>
        <taxon>Neocallimastigales</taxon>
        <taxon>Neocallimastigaceae</taxon>
        <taxon>Neocallimastix</taxon>
    </lineage>
</organism>
<gene>
    <name evidence="2" type="ORF">LY90DRAFT_677165</name>
</gene>
<feature type="compositionally biased region" description="Basic and acidic residues" evidence="1">
    <location>
        <begin position="182"/>
        <end position="194"/>
    </location>
</feature>
<keyword evidence="3" id="KW-1185">Reference proteome</keyword>
<sequence>MKYFNSSNSENNNIVITNVVNSSSGENHVNLRFFKLSYQILLFEIPKYLELNDYLNYISTCKFLKNNYKHSSIWKRLLNKGYSEEEILFAQNENSSYDKYKKLVTQTLSYDKCEIAHGNTHWRKNKDELYLIGVWWFQILGKFKYVPDGYYIPEFKVKFSKRRMGLDHLRFKTKVIEIEPIEKEKDDTKGKEQEQSTQSSSSSNSNSIEKEKDDTKGKEQELSTPSNSSLNSVPPTIELNYHDNINQGPFICRFRSGRLRFNRLRYSDFKVKRPEPKKDNNNNNNNNNENDNNNQPSVNERVIMKTKYQIDRDTVNLYANDDDQWCIIEGGEIKVDRSHIDPKRTKVAVHLEIRDVDGYYKEGFSFKGMLIYIRKKNVFYSHNTI</sequence>
<proteinExistence type="predicted"/>
<feature type="compositionally biased region" description="Polar residues" evidence="1">
    <location>
        <begin position="222"/>
        <end position="234"/>
    </location>
</feature>
<feature type="region of interest" description="Disordered" evidence="1">
    <location>
        <begin position="182"/>
        <end position="235"/>
    </location>
</feature>
<evidence type="ECO:0000313" key="2">
    <source>
        <dbReference type="EMBL" id="ORY18883.1"/>
    </source>
</evidence>
<comment type="caution">
    <text evidence="2">The sequence shown here is derived from an EMBL/GenBank/DDBJ whole genome shotgun (WGS) entry which is preliminary data.</text>
</comment>
<evidence type="ECO:0008006" key="4">
    <source>
        <dbReference type="Google" id="ProtNLM"/>
    </source>
</evidence>
<dbReference type="InterPro" id="IPR025886">
    <property type="entry name" value="PP2-like"/>
</dbReference>
<name>A0A1Y2A8M9_9FUNG</name>
<dbReference type="AlphaFoldDB" id="A0A1Y2A8M9"/>
<dbReference type="EMBL" id="MCOG01000316">
    <property type="protein sequence ID" value="ORY18883.1"/>
    <property type="molecule type" value="Genomic_DNA"/>
</dbReference>
<feature type="region of interest" description="Disordered" evidence="1">
    <location>
        <begin position="270"/>
        <end position="298"/>
    </location>
</feature>
<evidence type="ECO:0000313" key="3">
    <source>
        <dbReference type="Proteomes" id="UP000193920"/>
    </source>
</evidence>
<feature type="compositionally biased region" description="Basic and acidic residues" evidence="1">
    <location>
        <begin position="270"/>
        <end position="280"/>
    </location>
</feature>
<dbReference type="Pfam" id="PF14299">
    <property type="entry name" value="PP2"/>
    <property type="match status" value="1"/>
</dbReference>
<feature type="compositionally biased region" description="Basic and acidic residues" evidence="1">
    <location>
        <begin position="208"/>
        <end position="221"/>
    </location>
</feature>
<reference evidence="2 3" key="1">
    <citation type="submission" date="2016-08" db="EMBL/GenBank/DDBJ databases">
        <title>A Parts List for Fungal Cellulosomes Revealed by Comparative Genomics.</title>
        <authorList>
            <consortium name="DOE Joint Genome Institute"/>
            <person name="Haitjema C.H."/>
            <person name="Gilmore S.P."/>
            <person name="Henske J.K."/>
            <person name="Solomon K.V."/>
            <person name="De Groot R."/>
            <person name="Kuo A."/>
            <person name="Mondo S.J."/>
            <person name="Salamov A.A."/>
            <person name="Labutti K."/>
            <person name="Zhao Z."/>
            <person name="Chiniquy J."/>
            <person name="Barry K."/>
            <person name="Brewer H.M."/>
            <person name="Purvine S.O."/>
            <person name="Wright A.T."/>
            <person name="Boxma B."/>
            <person name="Van Alen T."/>
            <person name="Hackstein J.H."/>
            <person name="Baker S.E."/>
            <person name="Grigoriev I.V."/>
            <person name="O'Malley M.A."/>
        </authorList>
    </citation>
    <scope>NUCLEOTIDE SEQUENCE [LARGE SCALE GENOMIC DNA]</scope>
    <source>
        <strain evidence="2 3">G1</strain>
    </source>
</reference>
<feature type="compositionally biased region" description="Low complexity" evidence="1">
    <location>
        <begin position="281"/>
        <end position="294"/>
    </location>
</feature>
<dbReference type="Proteomes" id="UP000193920">
    <property type="component" value="Unassembled WGS sequence"/>
</dbReference>
<protein>
    <recommendedName>
        <fullName evidence="4">F-box domain-containing protein</fullName>
    </recommendedName>
</protein>
<evidence type="ECO:0000256" key="1">
    <source>
        <dbReference type="SAM" id="MobiDB-lite"/>
    </source>
</evidence>
<accession>A0A1Y2A8M9</accession>